<dbReference type="PANTHER" id="PTHR21131:SF0">
    <property type="entry name" value="GEO10195P1-RELATED"/>
    <property type="match status" value="1"/>
</dbReference>
<evidence type="ECO:0000256" key="1">
    <source>
        <dbReference type="SAM" id="SignalP"/>
    </source>
</evidence>
<accession>A0A0L0CIH9</accession>
<feature type="chain" id="PRO_5005536571" description="Kazal-like domain-containing protein" evidence="1">
    <location>
        <begin position="24"/>
        <end position="71"/>
    </location>
</feature>
<dbReference type="Pfam" id="PF00050">
    <property type="entry name" value="Kazal_1"/>
    <property type="match status" value="1"/>
</dbReference>
<dbReference type="OMA" id="RCEVESN"/>
<dbReference type="OrthoDB" id="88467at2759"/>
<gene>
    <name evidence="3" type="ORF">FF38_14411</name>
</gene>
<feature type="domain" description="Kazal-like" evidence="2">
    <location>
        <begin position="20"/>
        <end position="71"/>
    </location>
</feature>
<evidence type="ECO:0000259" key="2">
    <source>
        <dbReference type="PROSITE" id="PS51465"/>
    </source>
</evidence>
<sequence>MKFFHVILAIVLAIFAFIAQTNADFCPCPRNYDPVCGSNSVTYANRCQFDCSRREVERSGRSLSLMRSGPC</sequence>
<keyword evidence="4" id="KW-1185">Reference proteome</keyword>
<dbReference type="GO" id="GO:0005615">
    <property type="term" value="C:extracellular space"/>
    <property type="evidence" value="ECO:0007669"/>
    <property type="project" value="TreeGrafter"/>
</dbReference>
<dbReference type="PROSITE" id="PS51465">
    <property type="entry name" value="KAZAL_2"/>
    <property type="match status" value="1"/>
</dbReference>
<name>A0A0L0CIH9_LUCCU</name>
<dbReference type="CDD" id="cd00104">
    <property type="entry name" value="KAZAL_FS"/>
    <property type="match status" value="1"/>
</dbReference>
<keyword evidence="1" id="KW-0732">Signal</keyword>
<proteinExistence type="predicted"/>
<dbReference type="SUPFAM" id="SSF100895">
    <property type="entry name" value="Kazal-type serine protease inhibitors"/>
    <property type="match status" value="1"/>
</dbReference>
<comment type="caution">
    <text evidence="3">The sequence shown here is derived from an EMBL/GenBank/DDBJ whole genome shotgun (WGS) entry which is preliminary data.</text>
</comment>
<dbReference type="PANTHER" id="PTHR21131">
    <property type="entry name" value="SERINE-TYPE ENDOPEPTIDASE INHIBITOR"/>
    <property type="match status" value="1"/>
</dbReference>
<dbReference type="InterPro" id="IPR002350">
    <property type="entry name" value="Kazal_dom"/>
</dbReference>
<dbReference type="InterPro" id="IPR036058">
    <property type="entry name" value="Kazal_dom_sf"/>
</dbReference>
<evidence type="ECO:0000313" key="3">
    <source>
        <dbReference type="EMBL" id="KNC31294.1"/>
    </source>
</evidence>
<dbReference type="EMBL" id="JRES01000438">
    <property type="protein sequence ID" value="KNC31294.1"/>
    <property type="molecule type" value="Genomic_DNA"/>
</dbReference>
<organism evidence="3 4">
    <name type="scientific">Lucilia cuprina</name>
    <name type="common">Green bottle fly</name>
    <name type="synonym">Australian sheep blowfly</name>
    <dbReference type="NCBI Taxonomy" id="7375"/>
    <lineage>
        <taxon>Eukaryota</taxon>
        <taxon>Metazoa</taxon>
        <taxon>Ecdysozoa</taxon>
        <taxon>Arthropoda</taxon>
        <taxon>Hexapoda</taxon>
        <taxon>Insecta</taxon>
        <taxon>Pterygota</taxon>
        <taxon>Neoptera</taxon>
        <taxon>Endopterygota</taxon>
        <taxon>Diptera</taxon>
        <taxon>Brachycera</taxon>
        <taxon>Muscomorpha</taxon>
        <taxon>Oestroidea</taxon>
        <taxon>Calliphoridae</taxon>
        <taxon>Luciliinae</taxon>
        <taxon>Lucilia</taxon>
    </lineage>
</organism>
<dbReference type="Proteomes" id="UP000037069">
    <property type="component" value="Unassembled WGS sequence"/>
</dbReference>
<feature type="signal peptide" evidence="1">
    <location>
        <begin position="1"/>
        <end position="23"/>
    </location>
</feature>
<dbReference type="InterPro" id="IPR053265">
    <property type="entry name" value="Serpin"/>
</dbReference>
<dbReference type="PROSITE" id="PS00282">
    <property type="entry name" value="KAZAL_1"/>
    <property type="match status" value="1"/>
</dbReference>
<evidence type="ECO:0000313" key="4">
    <source>
        <dbReference type="Proteomes" id="UP000037069"/>
    </source>
</evidence>
<dbReference type="AlphaFoldDB" id="A0A0L0CIH9"/>
<reference evidence="3 4" key="1">
    <citation type="journal article" date="2015" name="Nat. Commun.">
        <title>Lucilia cuprina genome unlocks parasitic fly biology to underpin future interventions.</title>
        <authorList>
            <person name="Anstead C.A."/>
            <person name="Korhonen P.K."/>
            <person name="Young N.D."/>
            <person name="Hall R.S."/>
            <person name="Jex A.R."/>
            <person name="Murali S.C."/>
            <person name="Hughes D.S."/>
            <person name="Lee S.F."/>
            <person name="Perry T."/>
            <person name="Stroehlein A.J."/>
            <person name="Ansell B.R."/>
            <person name="Breugelmans B."/>
            <person name="Hofmann A."/>
            <person name="Qu J."/>
            <person name="Dugan S."/>
            <person name="Lee S.L."/>
            <person name="Chao H."/>
            <person name="Dinh H."/>
            <person name="Han Y."/>
            <person name="Doddapaneni H.V."/>
            <person name="Worley K.C."/>
            <person name="Muzny D.M."/>
            <person name="Ioannidis P."/>
            <person name="Waterhouse R.M."/>
            <person name="Zdobnov E.M."/>
            <person name="James P.J."/>
            <person name="Bagnall N.H."/>
            <person name="Kotze A.C."/>
            <person name="Gibbs R.A."/>
            <person name="Richards S."/>
            <person name="Batterham P."/>
            <person name="Gasser R.B."/>
        </authorList>
    </citation>
    <scope>NUCLEOTIDE SEQUENCE [LARGE SCALE GENOMIC DNA]</scope>
    <source>
        <strain evidence="3 4">LS</strain>
        <tissue evidence="3">Full body</tissue>
    </source>
</reference>
<dbReference type="SMART" id="SM00280">
    <property type="entry name" value="KAZAL"/>
    <property type="match status" value="1"/>
</dbReference>
<dbReference type="Gene3D" id="3.30.60.30">
    <property type="match status" value="1"/>
</dbReference>
<protein>
    <recommendedName>
        <fullName evidence="2">Kazal-like domain-containing protein</fullName>
    </recommendedName>
</protein>